<dbReference type="EMBL" id="MGAL01000024">
    <property type="protein sequence ID" value="OGK48026.1"/>
    <property type="molecule type" value="Genomic_DNA"/>
</dbReference>
<evidence type="ECO:0000313" key="2">
    <source>
        <dbReference type="Proteomes" id="UP000177141"/>
    </source>
</evidence>
<protein>
    <submittedName>
        <fullName evidence="1">Uncharacterized protein</fullName>
    </submittedName>
</protein>
<dbReference type="Proteomes" id="UP000177141">
    <property type="component" value="Unassembled WGS sequence"/>
</dbReference>
<accession>A0A1F7IXC8</accession>
<name>A0A1F7IXC8_9BACT</name>
<dbReference type="Gene3D" id="3.40.50.150">
    <property type="entry name" value="Vaccinia Virus protein VP39"/>
    <property type="match status" value="1"/>
</dbReference>
<dbReference type="AlphaFoldDB" id="A0A1F7IXC8"/>
<dbReference type="InterPro" id="IPR029063">
    <property type="entry name" value="SAM-dependent_MTases_sf"/>
</dbReference>
<comment type="caution">
    <text evidence="1">The sequence shown here is derived from an EMBL/GenBank/DDBJ whole genome shotgun (WGS) entry which is preliminary data.</text>
</comment>
<dbReference type="SUPFAM" id="SSF53335">
    <property type="entry name" value="S-adenosyl-L-methionine-dependent methyltransferases"/>
    <property type="match status" value="1"/>
</dbReference>
<dbReference type="STRING" id="1802061.A3A93_04485"/>
<evidence type="ECO:0000313" key="1">
    <source>
        <dbReference type="EMBL" id="OGK48026.1"/>
    </source>
</evidence>
<proteinExistence type="predicted"/>
<gene>
    <name evidence="1" type="ORF">A3A93_04485</name>
</gene>
<reference evidence="1 2" key="1">
    <citation type="journal article" date="2016" name="Nat. Commun.">
        <title>Thousands of microbial genomes shed light on interconnected biogeochemical processes in an aquifer system.</title>
        <authorList>
            <person name="Anantharaman K."/>
            <person name="Brown C.T."/>
            <person name="Hug L.A."/>
            <person name="Sharon I."/>
            <person name="Castelle C.J."/>
            <person name="Probst A.J."/>
            <person name="Thomas B.C."/>
            <person name="Singh A."/>
            <person name="Wilkins M.J."/>
            <person name="Karaoz U."/>
            <person name="Brodie E.L."/>
            <person name="Williams K.H."/>
            <person name="Hubbard S.S."/>
            <person name="Banfield J.F."/>
        </authorList>
    </citation>
    <scope>NUCLEOTIDE SEQUENCE [LARGE SCALE GENOMIC DNA]</scope>
</reference>
<organism evidence="1 2">
    <name type="scientific">Candidatus Roizmanbacteria bacterium RIFCSPLOWO2_01_FULL_38_12</name>
    <dbReference type="NCBI Taxonomy" id="1802061"/>
    <lineage>
        <taxon>Bacteria</taxon>
        <taxon>Candidatus Roizmaniibacteriota</taxon>
    </lineage>
</organism>
<sequence length="365" mass="41172">MTESNKDQLPKSALRTLESIEPKSFHTLPYKDQLVVVNNTTIDIDQTTELFEPLSLSRIDEEELAAIQLLVSSNDLVGPFSATFFEGQSAWSKYLYYTSPQITQAFQLTAERELWWKYMALSDYDPHRLGEVVHAINLILEGMMPSTDLPRSLSPGKTIPAYRDAVHLVGEEKVGKSLFVGAFSVKSVEGIWGISKYLTPEEDSMEIIDVDGALSAKAAKHYGIPFSYVDGMETNFQAASYDSVFTNNLTPALPAYTYIGPYEARTKFLREMRRIIRPSGSLIMVEPPFFDVENEDEITEELRKLDIDSVRKEMLKIGFNRVEVTPLKMFSLQNDVDEFLQTGNFDESKVVVENAIQSPSLIVGF</sequence>